<feature type="region of interest" description="Disordered" evidence="9">
    <location>
        <begin position="1"/>
        <end position="29"/>
    </location>
</feature>
<dbReference type="HOGENOM" id="CLU_178114_0_0_1"/>
<comment type="similarity">
    <text evidence="2">Belongs to the V-ATPase e1/e2 subunit family.</text>
</comment>
<keyword evidence="3" id="KW-0813">Transport</keyword>
<evidence type="ECO:0000256" key="3">
    <source>
        <dbReference type="ARBA" id="ARBA00022448"/>
    </source>
</evidence>
<feature type="compositionally biased region" description="Basic and acidic residues" evidence="9">
    <location>
        <begin position="1"/>
        <end position="14"/>
    </location>
</feature>
<dbReference type="EnsemblProtists" id="PYU1_T005630">
    <property type="protein sequence ID" value="PYU1_T005630"/>
    <property type="gene ID" value="PYU1_G005619"/>
</dbReference>
<dbReference type="OMA" id="MTGICLW"/>
<name>K3WKY8_GLOUD</name>
<keyword evidence="4 10" id="KW-0812">Transmembrane</keyword>
<evidence type="ECO:0000256" key="5">
    <source>
        <dbReference type="ARBA" id="ARBA00022781"/>
    </source>
</evidence>
<evidence type="ECO:0000256" key="7">
    <source>
        <dbReference type="ARBA" id="ARBA00023065"/>
    </source>
</evidence>
<keyword evidence="7" id="KW-0406">Ion transport</keyword>
<dbReference type="Proteomes" id="UP000019132">
    <property type="component" value="Unassembled WGS sequence"/>
</dbReference>
<dbReference type="GO" id="GO:0033179">
    <property type="term" value="C:proton-transporting V-type ATPase, V0 domain"/>
    <property type="evidence" value="ECO:0007669"/>
    <property type="project" value="InterPro"/>
</dbReference>
<feature type="transmembrane region" description="Helical" evidence="10">
    <location>
        <begin position="70"/>
        <end position="92"/>
    </location>
</feature>
<dbReference type="GO" id="GO:0046961">
    <property type="term" value="F:proton-transporting ATPase activity, rotational mechanism"/>
    <property type="evidence" value="ECO:0007669"/>
    <property type="project" value="InterPro"/>
</dbReference>
<evidence type="ECO:0008006" key="13">
    <source>
        <dbReference type="Google" id="ProtNLM"/>
    </source>
</evidence>
<reference evidence="12" key="1">
    <citation type="journal article" date="2010" name="Genome Biol.">
        <title>Genome sequence of the necrotrophic plant pathogen Pythium ultimum reveals original pathogenicity mechanisms and effector repertoire.</title>
        <authorList>
            <person name="Levesque C.A."/>
            <person name="Brouwer H."/>
            <person name="Cano L."/>
            <person name="Hamilton J.P."/>
            <person name="Holt C."/>
            <person name="Huitema E."/>
            <person name="Raffaele S."/>
            <person name="Robideau G.P."/>
            <person name="Thines M."/>
            <person name="Win J."/>
            <person name="Zerillo M.M."/>
            <person name="Beakes G.W."/>
            <person name="Boore J.L."/>
            <person name="Busam D."/>
            <person name="Dumas B."/>
            <person name="Ferriera S."/>
            <person name="Fuerstenberg S.I."/>
            <person name="Gachon C.M."/>
            <person name="Gaulin E."/>
            <person name="Govers F."/>
            <person name="Grenville-Briggs L."/>
            <person name="Horner N."/>
            <person name="Hostetler J."/>
            <person name="Jiang R.H."/>
            <person name="Johnson J."/>
            <person name="Krajaejun T."/>
            <person name="Lin H."/>
            <person name="Meijer H.J."/>
            <person name="Moore B."/>
            <person name="Morris P."/>
            <person name="Phuntmart V."/>
            <person name="Puiu D."/>
            <person name="Shetty J."/>
            <person name="Stajich J.E."/>
            <person name="Tripathy S."/>
            <person name="Wawra S."/>
            <person name="van West P."/>
            <person name="Whitty B.R."/>
            <person name="Coutinho P.M."/>
            <person name="Henrissat B."/>
            <person name="Martin F."/>
            <person name="Thomas P.D."/>
            <person name="Tyler B.M."/>
            <person name="De Vries R.P."/>
            <person name="Kamoun S."/>
            <person name="Yandell M."/>
            <person name="Tisserat N."/>
            <person name="Buell C.R."/>
        </authorList>
    </citation>
    <scope>NUCLEOTIDE SEQUENCE</scope>
    <source>
        <strain evidence="12">DAOM:BR144</strain>
    </source>
</reference>
<evidence type="ECO:0000256" key="9">
    <source>
        <dbReference type="SAM" id="MobiDB-lite"/>
    </source>
</evidence>
<dbReference type="AlphaFoldDB" id="K3WKY8"/>
<evidence type="ECO:0000256" key="6">
    <source>
        <dbReference type="ARBA" id="ARBA00022989"/>
    </source>
</evidence>
<organism evidence="11 12">
    <name type="scientific">Globisporangium ultimum (strain ATCC 200006 / CBS 805.95 / DAOM BR144)</name>
    <name type="common">Pythium ultimum</name>
    <dbReference type="NCBI Taxonomy" id="431595"/>
    <lineage>
        <taxon>Eukaryota</taxon>
        <taxon>Sar</taxon>
        <taxon>Stramenopiles</taxon>
        <taxon>Oomycota</taxon>
        <taxon>Peronosporomycetes</taxon>
        <taxon>Pythiales</taxon>
        <taxon>Pythiaceae</taxon>
        <taxon>Globisporangium</taxon>
    </lineage>
</organism>
<reference evidence="12" key="2">
    <citation type="submission" date="2010-04" db="EMBL/GenBank/DDBJ databases">
        <authorList>
            <person name="Buell R."/>
            <person name="Hamilton J."/>
            <person name="Hostetler J."/>
        </authorList>
    </citation>
    <scope>NUCLEOTIDE SEQUENCE [LARGE SCALE GENOMIC DNA]</scope>
    <source>
        <strain evidence="12">DAOM:BR144</strain>
    </source>
</reference>
<keyword evidence="8 10" id="KW-0472">Membrane</keyword>
<keyword evidence="12" id="KW-1185">Reference proteome</keyword>
<keyword evidence="6 10" id="KW-1133">Transmembrane helix</keyword>
<dbReference type="Pfam" id="PF05493">
    <property type="entry name" value="ATP_synt_H"/>
    <property type="match status" value="1"/>
</dbReference>
<dbReference type="InParanoid" id="K3WKY8"/>
<proteinExistence type="inferred from homology"/>
<comment type="subcellular location">
    <subcellularLocation>
        <location evidence="1">Membrane</location>
        <topology evidence="1">Multi-pass membrane protein</topology>
    </subcellularLocation>
</comment>
<sequence length="104" mass="11670">MDTKNLREAGDQGKRREKQRSAASTEDKMEIPAPLMSGSITYFVLTLLACFAGIGMGVTGKMNKENASIFTLLAFMTGFCLWLFWACCWLHQWHILVVPTYGSE</sequence>
<dbReference type="eggNOG" id="ENOG502S8RN">
    <property type="taxonomic scope" value="Eukaryota"/>
</dbReference>
<evidence type="ECO:0000256" key="8">
    <source>
        <dbReference type="ARBA" id="ARBA00023136"/>
    </source>
</evidence>
<feature type="transmembrane region" description="Helical" evidence="10">
    <location>
        <begin position="39"/>
        <end position="58"/>
    </location>
</feature>
<protein>
    <recommendedName>
        <fullName evidence="13">Small cysteine rich protein SCR76</fullName>
    </recommendedName>
</protein>
<dbReference type="VEuPathDB" id="FungiDB:PYU1_G005619"/>
<keyword evidence="5" id="KW-0375">Hydrogen ion transport</keyword>
<reference evidence="11" key="3">
    <citation type="submission" date="2015-02" db="UniProtKB">
        <authorList>
            <consortium name="EnsemblProtists"/>
        </authorList>
    </citation>
    <scope>IDENTIFICATION</scope>
    <source>
        <strain evidence="11">DAOM BR144</strain>
    </source>
</reference>
<evidence type="ECO:0000256" key="1">
    <source>
        <dbReference type="ARBA" id="ARBA00004141"/>
    </source>
</evidence>
<dbReference type="InterPro" id="IPR008389">
    <property type="entry name" value="ATPase_V0-cplx_e1/e2_su"/>
</dbReference>
<dbReference type="EMBL" id="GL376573">
    <property type="status" value="NOT_ANNOTATED_CDS"/>
    <property type="molecule type" value="Genomic_DNA"/>
</dbReference>
<evidence type="ECO:0000313" key="12">
    <source>
        <dbReference type="Proteomes" id="UP000019132"/>
    </source>
</evidence>
<evidence type="ECO:0000256" key="2">
    <source>
        <dbReference type="ARBA" id="ARBA00008328"/>
    </source>
</evidence>
<evidence type="ECO:0000256" key="10">
    <source>
        <dbReference type="SAM" id="Phobius"/>
    </source>
</evidence>
<evidence type="ECO:0000256" key="4">
    <source>
        <dbReference type="ARBA" id="ARBA00022692"/>
    </source>
</evidence>
<evidence type="ECO:0000313" key="11">
    <source>
        <dbReference type="EnsemblProtists" id="PYU1_T005630"/>
    </source>
</evidence>
<accession>K3WKY8</accession>